<feature type="signal peptide" evidence="1">
    <location>
        <begin position="1"/>
        <end position="34"/>
    </location>
</feature>
<dbReference type="Proteomes" id="UP000248745">
    <property type="component" value="Unassembled WGS sequence"/>
</dbReference>
<organism evidence="3 4">
    <name type="scientific">Taibaiella soli</name>
    <dbReference type="NCBI Taxonomy" id="1649169"/>
    <lineage>
        <taxon>Bacteria</taxon>
        <taxon>Pseudomonadati</taxon>
        <taxon>Bacteroidota</taxon>
        <taxon>Chitinophagia</taxon>
        <taxon>Chitinophagales</taxon>
        <taxon>Chitinophagaceae</taxon>
        <taxon>Taibaiella</taxon>
    </lineage>
</organism>
<feature type="domain" description="Secretion system C-terminal sorting" evidence="2">
    <location>
        <begin position="297"/>
        <end position="369"/>
    </location>
</feature>
<feature type="chain" id="PRO_5016116355" description="Secretion system C-terminal sorting domain-containing protein" evidence="1">
    <location>
        <begin position="35"/>
        <end position="373"/>
    </location>
</feature>
<keyword evidence="1" id="KW-0732">Signal</keyword>
<proteinExistence type="predicted"/>
<dbReference type="NCBIfam" id="TIGR04183">
    <property type="entry name" value="Por_Secre_tail"/>
    <property type="match status" value="1"/>
</dbReference>
<evidence type="ECO:0000259" key="2">
    <source>
        <dbReference type="Pfam" id="PF18962"/>
    </source>
</evidence>
<evidence type="ECO:0000313" key="4">
    <source>
        <dbReference type="Proteomes" id="UP000248745"/>
    </source>
</evidence>
<keyword evidence="4" id="KW-1185">Reference proteome</keyword>
<name>A0A2W2AGU4_9BACT</name>
<gene>
    <name evidence="3" type="ORF">DN068_00515</name>
</gene>
<dbReference type="InterPro" id="IPR026444">
    <property type="entry name" value="Secre_tail"/>
</dbReference>
<evidence type="ECO:0000313" key="3">
    <source>
        <dbReference type="EMBL" id="PZF74715.1"/>
    </source>
</evidence>
<reference evidence="3 4" key="1">
    <citation type="submission" date="2018-06" db="EMBL/GenBank/DDBJ databases">
        <title>Mucibacter soli gen. nov., sp. nov., a new member of the family Chitinophagaceae producing mucin.</title>
        <authorList>
            <person name="Kim M.-K."/>
            <person name="Park S."/>
            <person name="Kim T.-S."/>
            <person name="Joung Y."/>
            <person name="Han J.-H."/>
            <person name="Kim S.B."/>
        </authorList>
    </citation>
    <scope>NUCLEOTIDE SEQUENCE [LARGE SCALE GENOMIC DNA]</scope>
    <source>
        <strain evidence="3 4">R1-15</strain>
    </source>
</reference>
<accession>A0A2W2AGU4</accession>
<dbReference type="AlphaFoldDB" id="A0A2W2AGU4"/>
<dbReference type="Pfam" id="PF18962">
    <property type="entry name" value="Por_Secre_tail"/>
    <property type="match status" value="1"/>
</dbReference>
<evidence type="ECO:0000256" key="1">
    <source>
        <dbReference type="SAM" id="SignalP"/>
    </source>
</evidence>
<sequence>MCYYSFVQNLFMKKPISYLAVSAIALFSGISAHAQYAASCLSDSINISTGIDYTTGNAYPASTSSASPVLDKYWRITGIPSNTTGLTAPTCSQMLLGSLLSTGIENNDLESRWIAVVANAYETNTTQLDPTGNFFWNCPPSTPYAPTTTPTTFTRSFYVQSTAPAEPITINLTKVWGDDYVTLYLDHTTPIYAPGFSETYGVTGPNVSFNVPPGLHTIEARLWDVSGKTTCVRFHANITAANNVLVSNTCFGITDESCNLIVPIGTDTTTGNQSSGIHHAPTSVNTVNQVPLTVYTYPNPAKDQLFVQVSDDISTAVSVLIYNANGQMVSQQEFKTMSAGQSTPVDVTSLAPGMYFMKLYSGKQELISRFAKY</sequence>
<comment type="caution">
    <text evidence="3">The sequence shown here is derived from an EMBL/GenBank/DDBJ whole genome shotgun (WGS) entry which is preliminary data.</text>
</comment>
<dbReference type="EMBL" id="QKTW01000002">
    <property type="protein sequence ID" value="PZF74715.1"/>
    <property type="molecule type" value="Genomic_DNA"/>
</dbReference>
<dbReference type="OrthoDB" id="626850at2"/>
<protein>
    <recommendedName>
        <fullName evidence="2">Secretion system C-terminal sorting domain-containing protein</fullName>
    </recommendedName>
</protein>